<dbReference type="InterPro" id="IPR002347">
    <property type="entry name" value="SDR_fam"/>
</dbReference>
<dbReference type="GO" id="GO:0005290">
    <property type="term" value="F:L-histidine transmembrane transporter activity"/>
    <property type="evidence" value="ECO:0007669"/>
    <property type="project" value="TreeGrafter"/>
</dbReference>
<dbReference type="AlphaFoldDB" id="A0A9P3BP86"/>
<evidence type="ECO:0000313" key="14">
    <source>
        <dbReference type="Proteomes" id="UP000710440"/>
    </source>
</evidence>
<feature type="region of interest" description="Disordered" evidence="10">
    <location>
        <begin position="332"/>
        <end position="367"/>
    </location>
</feature>
<keyword evidence="3" id="KW-0813">Transport</keyword>
<dbReference type="GO" id="GO:0044550">
    <property type="term" value="P:secondary metabolite biosynthetic process"/>
    <property type="evidence" value="ECO:0007669"/>
    <property type="project" value="UniProtKB-ARBA"/>
</dbReference>
<feature type="transmembrane region" description="Helical" evidence="11">
    <location>
        <begin position="731"/>
        <end position="753"/>
    </location>
</feature>
<feature type="compositionally biased region" description="Basic residues" evidence="10">
    <location>
        <begin position="356"/>
        <end position="366"/>
    </location>
</feature>
<dbReference type="SUPFAM" id="SSF51735">
    <property type="entry name" value="NAD(P)-binding Rossmann-fold domains"/>
    <property type="match status" value="1"/>
</dbReference>
<evidence type="ECO:0000256" key="2">
    <source>
        <dbReference type="ARBA" id="ARBA00008066"/>
    </source>
</evidence>
<dbReference type="PROSITE" id="PS00061">
    <property type="entry name" value="ADH_SHORT"/>
    <property type="match status" value="1"/>
</dbReference>
<evidence type="ECO:0000256" key="5">
    <source>
        <dbReference type="ARBA" id="ARBA00022692"/>
    </source>
</evidence>
<dbReference type="Pfam" id="PF01490">
    <property type="entry name" value="Aa_trans"/>
    <property type="match status" value="1"/>
</dbReference>
<feature type="transmembrane region" description="Helical" evidence="11">
    <location>
        <begin position="595"/>
        <end position="617"/>
    </location>
</feature>
<feature type="domain" description="Amino acid transporter transmembrane" evidence="12">
    <location>
        <begin position="374"/>
        <end position="768"/>
    </location>
</feature>
<name>A0A9P3BP86_ASPVI</name>
<feature type="transmembrane region" description="Helical" evidence="11">
    <location>
        <begin position="493"/>
        <end position="513"/>
    </location>
</feature>
<evidence type="ECO:0000256" key="9">
    <source>
        <dbReference type="ARBA" id="ARBA00023136"/>
    </source>
</evidence>
<feature type="transmembrane region" description="Helical" evidence="11">
    <location>
        <begin position="525"/>
        <end position="543"/>
    </location>
</feature>
<evidence type="ECO:0000256" key="6">
    <source>
        <dbReference type="ARBA" id="ARBA00022857"/>
    </source>
</evidence>
<dbReference type="InterPro" id="IPR020904">
    <property type="entry name" value="Sc_DH/Rdtase_CS"/>
</dbReference>
<accession>A0A9P3BP86</accession>
<feature type="transmembrane region" description="Helical" evidence="11">
    <location>
        <begin position="705"/>
        <end position="725"/>
    </location>
</feature>
<feature type="transmembrane region" description="Helical" evidence="11">
    <location>
        <begin position="374"/>
        <end position="398"/>
    </location>
</feature>
<protein>
    <recommendedName>
        <fullName evidence="12">Amino acid transporter transmembrane domain-containing protein</fullName>
    </recommendedName>
</protein>
<dbReference type="InterPro" id="IPR036291">
    <property type="entry name" value="NAD(P)-bd_dom_sf"/>
</dbReference>
<comment type="caution">
    <text evidence="13">The sequence shown here is derived from an EMBL/GenBank/DDBJ whole genome shotgun (WGS) entry which is preliminary data.</text>
</comment>
<dbReference type="EMBL" id="BOPL01000002">
    <property type="protein sequence ID" value="GIK00185.1"/>
    <property type="molecule type" value="Genomic_DNA"/>
</dbReference>
<evidence type="ECO:0000256" key="10">
    <source>
        <dbReference type="SAM" id="MobiDB-lite"/>
    </source>
</evidence>
<dbReference type="GO" id="GO:0005302">
    <property type="term" value="F:L-tyrosine transmembrane transporter activity"/>
    <property type="evidence" value="ECO:0007669"/>
    <property type="project" value="TreeGrafter"/>
</dbReference>
<evidence type="ECO:0000256" key="7">
    <source>
        <dbReference type="ARBA" id="ARBA00022970"/>
    </source>
</evidence>
<feature type="transmembrane region" description="Helical" evidence="11">
    <location>
        <begin position="637"/>
        <end position="656"/>
    </location>
</feature>
<dbReference type="GO" id="GO:0061459">
    <property type="term" value="F:L-arginine transmembrane transporter activity"/>
    <property type="evidence" value="ECO:0007669"/>
    <property type="project" value="TreeGrafter"/>
</dbReference>
<keyword evidence="5 11" id="KW-0812">Transmembrane</keyword>
<feature type="transmembrane region" description="Helical" evidence="11">
    <location>
        <begin position="563"/>
        <end position="583"/>
    </location>
</feature>
<gene>
    <name evidence="13" type="ORF">Aspvir_004205</name>
</gene>
<evidence type="ECO:0000256" key="1">
    <source>
        <dbReference type="ARBA" id="ARBA00004128"/>
    </source>
</evidence>
<evidence type="ECO:0000256" key="11">
    <source>
        <dbReference type="SAM" id="Phobius"/>
    </source>
</evidence>
<evidence type="ECO:0000313" key="13">
    <source>
        <dbReference type="EMBL" id="GIK00185.1"/>
    </source>
</evidence>
<sequence>MAFSVKGKSAIVTGASSGINLCFAKLLLENGCNVLIADLALRPEAQVVVSNYSGQSNTPNRAVFQKTDVVDWEQLERMFEVAVKEFGDVDIVCPGAGIYEPHWSNFWRPPGTPESRDPRDGGRYALLDINLTHPIRTTQLAISHFLRNQSSKRPKHIIHISSIAGQSPTLAAPIYVATKHAINGLVRSLAKLDSKFGIRVTAVAPGVIKTPLWTDHPEKLKMVDDKADEWVTPEEVAAVMLALVQQDTVSEVIGDRSGQGTQFPVQGGTILEVSKSVRAVSPFNDPGPGGRPGNTVSDMNKVEDEVYDLLSGEGWGASKPSCPLPLSVRESSATSPQMMGEDAVVGVGPGDGLRNSSRRRGARGKRASGFQGDASWISCVINLVNTIIGAGVLAMPLAISRMGIVLGICVILWSGITAGLGLYLQARCAQYLDRGRSSFFALSQLTYPNAAVVFDAAIAIKCFGVGVSYLIIIGDLMPGVVQGFVGSTPAYDFLVDRHFWVTAFMLIVIPLSYLRRLDSLKYTSIAALVSMGYLVILVVYHFVKGDTMDDRGPVRVIHWAGPIPALSSLPVIVFAFTCHQNMFSILNEISNNSHFRVTGVVLASIGSSAATYILVAITGYLSFGDNVGGNIVSMYPPGVWATIGRAAIVMLVMFSYPLQCHPCRASIDAVLRWRPKPAAGSESSPHRHPLLGPRGHRAPEPMSDLRFSIITTTILILSYIVAMTVSSLEAVLAYVGSTGSTSISFILPGLFYYKISSPDSPTHQRLMKEDDEAVENILSDDDNADENDIEGGQNLPLTDSAILRLTNRHWRRGLLRKLSLALVVYGVLVMIVCLIVNTFFIASH</sequence>
<evidence type="ECO:0000259" key="12">
    <source>
        <dbReference type="Pfam" id="PF01490"/>
    </source>
</evidence>
<dbReference type="PRINTS" id="PR00081">
    <property type="entry name" value="GDHRDH"/>
</dbReference>
<dbReference type="GO" id="GO:0015194">
    <property type="term" value="F:L-serine transmembrane transporter activity"/>
    <property type="evidence" value="ECO:0007669"/>
    <property type="project" value="TreeGrafter"/>
</dbReference>
<keyword evidence="4" id="KW-0926">Vacuole</keyword>
<dbReference type="FunFam" id="3.40.50.720:FF:000643">
    <property type="entry name" value="Short chain dehydrogenase/reductase family oxidoreductase, putative"/>
    <property type="match status" value="1"/>
</dbReference>
<keyword evidence="8 11" id="KW-1133">Transmembrane helix</keyword>
<dbReference type="Proteomes" id="UP000710440">
    <property type="component" value="Unassembled WGS sequence"/>
</dbReference>
<feature type="transmembrane region" description="Helical" evidence="11">
    <location>
        <begin position="404"/>
        <end position="424"/>
    </location>
</feature>
<dbReference type="GO" id="GO:0000329">
    <property type="term" value="C:fungal-type vacuole membrane"/>
    <property type="evidence" value="ECO:0007669"/>
    <property type="project" value="TreeGrafter"/>
</dbReference>
<keyword evidence="6" id="KW-0521">NADP</keyword>
<feature type="transmembrane region" description="Helical" evidence="11">
    <location>
        <begin position="818"/>
        <end position="842"/>
    </location>
</feature>
<evidence type="ECO:0000256" key="4">
    <source>
        <dbReference type="ARBA" id="ARBA00022554"/>
    </source>
</evidence>
<organism evidence="13 14">
    <name type="scientific">Aspergillus viridinutans</name>
    <dbReference type="NCBI Taxonomy" id="75553"/>
    <lineage>
        <taxon>Eukaryota</taxon>
        <taxon>Fungi</taxon>
        <taxon>Dikarya</taxon>
        <taxon>Ascomycota</taxon>
        <taxon>Pezizomycotina</taxon>
        <taxon>Eurotiomycetes</taxon>
        <taxon>Eurotiomycetidae</taxon>
        <taxon>Eurotiales</taxon>
        <taxon>Aspergillaceae</taxon>
        <taxon>Aspergillus</taxon>
        <taxon>Aspergillus subgen. Fumigati</taxon>
    </lineage>
</organism>
<proteinExistence type="inferred from homology"/>
<dbReference type="OrthoDB" id="438545at2759"/>
<keyword evidence="7" id="KW-0029">Amino-acid transport</keyword>
<comment type="similarity">
    <text evidence="2">Belongs to the amino acid/polyamine transporter 2 family.</text>
</comment>
<dbReference type="GO" id="GO:0015189">
    <property type="term" value="F:L-lysine transmembrane transporter activity"/>
    <property type="evidence" value="ECO:0007669"/>
    <property type="project" value="TreeGrafter"/>
</dbReference>
<feature type="transmembrane region" description="Helical" evidence="11">
    <location>
        <begin position="445"/>
        <end position="473"/>
    </location>
</feature>
<dbReference type="Gene3D" id="3.40.50.720">
    <property type="entry name" value="NAD(P)-binding Rossmann-like Domain"/>
    <property type="match status" value="1"/>
</dbReference>
<evidence type="ECO:0000256" key="3">
    <source>
        <dbReference type="ARBA" id="ARBA00022448"/>
    </source>
</evidence>
<reference evidence="13 14" key="1">
    <citation type="submission" date="2021-02" db="EMBL/GenBank/DDBJ databases">
        <title>Pan-genome distribution and transcriptional activeness of fungal secondary metabolism genes in Aspergillus section Fumigati.</title>
        <authorList>
            <person name="Takahashi H."/>
            <person name="Umemura M."/>
            <person name="Ninomiya A."/>
            <person name="Kusuya Y."/>
            <person name="Urayama S."/>
            <person name="Shimizu M."/>
            <person name="Watanabe A."/>
            <person name="Kamei K."/>
            <person name="Yaguchi T."/>
            <person name="Hagiwara D."/>
        </authorList>
    </citation>
    <scope>NUCLEOTIDE SEQUENCE [LARGE SCALE GENOMIC DNA]</scope>
    <source>
        <strain evidence="13 14">IFM 47045</strain>
    </source>
</reference>
<comment type="subcellular location">
    <subcellularLocation>
        <location evidence="1">Vacuole membrane</location>
        <topology evidence="1">Multi-pass membrane protein</topology>
    </subcellularLocation>
</comment>
<dbReference type="PANTHER" id="PTHR22950">
    <property type="entry name" value="AMINO ACID TRANSPORTER"/>
    <property type="match status" value="1"/>
</dbReference>
<dbReference type="RefSeq" id="XP_043123371.1">
    <property type="nucleotide sequence ID" value="XM_043267436.1"/>
</dbReference>
<keyword evidence="9 11" id="KW-0472">Membrane</keyword>
<keyword evidence="14" id="KW-1185">Reference proteome</keyword>
<dbReference type="PANTHER" id="PTHR22950:SF678">
    <property type="entry name" value="VACUOLAR AMINO ACID TRANSPORTER 5-RELATED"/>
    <property type="match status" value="1"/>
</dbReference>
<dbReference type="InterPro" id="IPR013057">
    <property type="entry name" value="AA_transpt_TM"/>
</dbReference>
<evidence type="ECO:0000256" key="8">
    <source>
        <dbReference type="ARBA" id="ARBA00022989"/>
    </source>
</evidence>
<dbReference type="GO" id="GO:0005313">
    <property type="term" value="F:L-glutamate transmembrane transporter activity"/>
    <property type="evidence" value="ECO:0007669"/>
    <property type="project" value="TreeGrafter"/>
</dbReference>
<dbReference type="Pfam" id="PF00106">
    <property type="entry name" value="adh_short"/>
    <property type="match status" value="1"/>
</dbReference>
<dbReference type="GeneID" id="66932187"/>